<comment type="caution">
    <text evidence="2">The sequence shown here is derived from an EMBL/GenBank/DDBJ whole genome shotgun (WGS) entry which is preliminary data.</text>
</comment>
<protein>
    <submittedName>
        <fullName evidence="2">Uncharacterized protein</fullName>
    </submittedName>
</protein>
<feature type="compositionally biased region" description="Basic and acidic residues" evidence="1">
    <location>
        <begin position="52"/>
        <end position="72"/>
    </location>
</feature>
<dbReference type="AlphaFoldDB" id="A0AAV4IT87"/>
<feature type="compositionally biased region" description="Polar residues" evidence="1">
    <location>
        <begin position="73"/>
        <end position="82"/>
    </location>
</feature>
<name>A0AAV4IT87_9GAST</name>
<organism evidence="2 3">
    <name type="scientific">Elysia marginata</name>
    <dbReference type="NCBI Taxonomy" id="1093978"/>
    <lineage>
        <taxon>Eukaryota</taxon>
        <taxon>Metazoa</taxon>
        <taxon>Spiralia</taxon>
        <taxon>Lophotrochozoa</taxon>
        <taxon>Mollusca</taxon>
        <taxon>Gastropoda</taxon>
        <taxon>Heterobranchia</taxon>
        <taxon>Euthyneura</taxon>
        <taxon>Panpulmonata</taxon>
        <taxon>Sacoglossa</taxon>
        <taxon>Placobranchoidea</taxon>
        <taxon>Plakobranchidae</taxon>
        <taxon>Elysia</taxon>
    </lineage>
</organism>
<reference evidence="2 3" key="1">
    <citation type="journal article" date="2021" name="Elife">
        <title>Chloroplast acquisition without the gene transfer in kleptoplastic sea slugs, Plakobranchus ocellatus.</title>
        <authorList>
            <person name="Maeda T."/>
            <person name="Takahashi S."/>
            <person name="Yoshida T."/>
            <person name="Shimamura S."/>
            <person name="Takaki Y."/>
            <person name="Nagai Y."/>
            <person name="Toyoda A."/>
            <person name="Suzuki Y."/>
            <person name="Arimoto A."/>
            <person name="Ishii H."/>
            <person name="Satoh N."/>
            <person name="Nishiyama T."/>
            <person name="Hasebe M."/>
            <person name="Maruyama T."/>
            <person name="Minagawa J."/>
            <person name="Obokata J."/>
            <person name="Shigenobu S."/>
        </authorList>
    </citation>
    <scope>NUCLEOTIDE SEQUENCE [LARGE SCALE GENOMIC DNA]</scope>
</reference>
<feature type="compositionally biased region" description="Low complexity" evidence="1">
    <location>
        <begin position="14"/>
        <end position="23"/>
    </location>
</feature>
<evidence type="ECO:0000256" key="1">
    <source>
        <dbReference type="SAM" id="MobiDB-lite"/>
    </source>
</evidence>
<feature type="compositionally biased region" description="Acidic residues" evidence="1">
    <location>
        <begin position="107"/>
        <end position="145"/>
    </location>
</feature>
<dbReference type="Proteomes" id="UP000762676">
    <property type="component" value="Unassembled WGS sequence"/>
</dbReference>
<dbReference type="EMBL" id="BMAT01002739">
    <property type="protein sequence ID" value="GFS12875.1"/>
    <property type="molecule type" value="Genomic_DNA"/>
</dbReference>
<feature type="region of interest" description="Disordered" evidence="1">
    <location>
        <begin position="1"/>
        <end position="23"/>
    </location>
</feature>
<gene>
    <name evidence="2" type="ORF">ElyMa_001383000</name>
</gene>
<proteinExistence type="predicted"/>
<feature type="region of interest" description="Disordered" evidence="1">
    <location>
        <begin position="49"/>
        <end position="145"/>
    </location>
</feature>
<keyword evidence="3" id="KW-1185">Reference proteome</keyword>
<evidence type="ECO:0000313" key="3">
    <source>
        <dbReference type="Proteomes" id="UP000762676"/>
    </source>
</evidence>
<sequence length="145" mass="17352">MEQPHNGIHETSRLTHTTNSTTKNMSSFLDTELTITDKNIIFTKLKKIRSTIRPDRSTDYLREDLKEKERPKSNTGDLQTLLASGPEILHRYSSISHYFELPKEEQQQEEQEEQEQEEQEQEQEEQEEQEQEEQEQEEQEQEEQE</sequence>
<evidence type="ECO:0000313" key="2">
    <source>
        <dbReference type="EMBL" id="GFS12875.1"/>
    </source>
</evidence>
<accession>A0AAV4IT87</accession>